<feature type="domain" description="DUF6533" evidence="2">
    <location>
        <begin position="26"/>
        <end position="70"/>
    </location>
</feature>
<dbReference type="OrthoDB" id="3350812at2759"/>
<keyword evidence="1" id="KW-0812">Transmembrane</keyword>
<comment type="caution">
    <text evidence="3">The sequence shown here is derived from an EMBL/GenBank/DDBJ whole genome shotgun (WGS) entry which is preliminary data.</text>
</comment>
<dbReference type="AlphaFoldDB" id="A0A4R0RCI4"/>
<feature type="transmembrane region" description="Helical" evidence="1">
    <location>
        <begin position="126"/>
        <end position="149"/>
    </location>
</feature>
<feature type="transmembrane region" description="Helical" evidence="1">
    <location>
        <begin position="93"/>
        <end position="114"/>
    </location>
</feature>
<sequence>MATPTWGGIDPSDVIADYQRARIKSYMRVAPAALLLYDYLLTLGSEMNVMWPSRMSPMKALYLYTRYSAFVDVTMAVYYQLKTDVPAILCKRIYSIAAWLIVIGIIVAEVILMVRTWAIWNRSRRMAAVLIGISVVAVVGACVMEGLYLKTLNFTTPPGPTYPGCHLMGGNVTLGVNFIIIIVIETVVLILTLTGGIQRFRFAATGQKGLVSVLYRDGMLFYVYLFGISLLNFIVILVLPASPNSSFITPAVADGGSSARLTVET</sequence>
<keyword evidence="1" id="KW-1133">Transmembrane helix</keyword>
<gene>
    <name evidence="3" type="ORF">EIP91_002297</name>
</gene>
<keyword evidence="1" id="KW-0472">Membrane</keyword>
<evidence type="ECO:0000256" key="1">
    <source>
        <dbReference type="SAM" id="Phobius"/>
    </source>
</evidence>
<evidence type="ECO:0000259" key="2">
    <source>
        <dbReference type="Pfam" id="PF20151"/>
    </source>
</evidence>
<evidence type="ECO:0000313" key="3">
    <source>
        <dbReference type="EMBL" id="TCD65721.1"/>
    </source>
</evidence>
<dbReference type="Pfam" id="PF20151">
    <property type="entry name" value="DUF6533"/>
    <property type="match status" value="1"/>
</dbReference>
<proteinExistence type="predicted"/>
<feature type="transmembrane region" description="Helical" evidence="1">
    <location>
        <begin position="29"/>
        <end position="49"/>
    </location>
</feature>
<dbReference type="InterPro" id="IPR045340">
    <property type="entry name" value="DUF6533"/>
</dbReference>
<feature type="transmembrane region" description="Helical" evidence="1">
    <location>
        <begin position="176"/>
        <end position="197"/>
    </location>
</feature>
<dbReference type="Proteomes" id="UP000292702">
    <property type="component" value="Unassembled WGS sequence"/>
</dbReference>
<accession>A0A4R0RCI4</accession>
<feature type="transmembrane region" description="Helical" evidence="1">
    <location>
        <begin position="218"/>
        <end position="239"/>
    </location>
</feature>
<dbReference type="EMBL" id="RWJN01000167">
    <property type="protein sequence ID" value="TCD65721.1"/>
    <property type="molecule type" value="Genomic_DNA"/>
</dbReference>
<protein>
    <recommendedName>
        <fullName evidence="2">DUF6533 domain-containing protein</fullName>
    </recommendedName>
</protein>
<organism evidence="3 4">
    <name type="scientific">Steccherinum ochraceum</name>
    <dbReference type="NCBI Taxonomy" id="92696"/>
    <lineage>
        <taxon>Eukaryota</taxon>
        <taxon>Fungi</taxon>
        <taxon>Dikarya</taxon>
        <taxon>Basidiomycota</taxon>
        <taxon>Agaricomycotina</taxon>
        <taxon>Agaricomycetes</taxon>
        <taxon>Polyporales</taxon>
        <taxon>Steccherinaceae</taxon>
        <taxon>Steccherinum</taxon>
    </lineage>
</organism>
<evidence type="ECO:0000313" key="4">
    <source>
        <dbReference type="Proteomes" id="UP000292702"/>
    </source>
</evidence>
<reference evidence="3 4" key="1">
    <citation type="submission" date="2018-11" db="EMBL/GenBank/DDBJ databases">
        <title>Genome assembly of Steccherinum ochraceum LE-BIN_3174, the white-rot fungus of the Steccherinaceae family (The Residual Polyporoid clade, Polyporales, Basidiomycota).</title>
        <authorList>
            <person name="Fedorova T.V."/>
            <person name="Glazunova O.A."/>
            <person name="Landesman E.O."/>
            <person name="Moiseenko K.V."/>
            <person name="Psurtseva N.V."/>
            <person name="Savinova O.S."/>
            <person name="Shakhova N.V."/>
            <person name="Tyazhelova T.V."/>
            <person name="Vasina D.V."/>
        </authorList>
    </citation>
    <scope>NUCLEOTIDE SEQUENCE [LARGE SCALE GENOMIC DNA]</scope>
    <source>
        <strain evidence="3 4">LE-BIN_3174</strain>
    </source>
</reference>
<name>A0A4R0RCI4_9APHY</name>
<keyword evidence="4" id="KW-1185">Reference proteome</keyword>